<proteinExistence type="predicted"/>
<gene>
    <name evidence="1" type="ORF">S01H1_54516</name>
</gene>
<protein>
    <submittedName>
        <fullName evidence="1">Uncharacterized protein</fullName>
    </submittedName>
</protein>
<dbReference type="AlphaFoldDB" id="X0VZN5"/>
<evidence type="ECO:0000313" key="1">
    <source>
        <dbReference type="EMBL" id="GAG17893.1"/>
    </source>
</evidence>
<comment type="caution">
    <text evidence="1">The sequence shown here is derived from an EMBL/GenBank/DDBJ whole genome shotgun (WGS) entry which is preliminary data.</text>
</comment>
<organism evidence="1">
    <name type="scientific">marine sediment metagenome</name>
    <dbReference type="NCBI Taxonomy" id="412755"/>
    <lineage>
        <taxon>unclassified sequences</taxon>
        <taxon>metagenomes</taxon>
        <taxon>ecological metagenomes</taxon>
    </lineage>
</organism>
<feature type="non-terminal residue" evidence="1">
    <location>
        <position position="1"/>
    </location>
</feature>
<sequence length="148" mass="17899">EIQKARNISDSNFYAIHQGIAWKYRITCEAHNRPEGVLQFISYTSISDVDIYIFLGNFPPLRIIPQEDWDKFIWFPRQDQLEKMLDLVGCKISFYYTNHWIVDYNGITQNFNFSAKTLEQAWLFIVMRVRYNKTWNWKDNKWVDKTTQ</sequence>
<reference evidence="1" key="1">
    <citation type="journal article" date="2014" name="Front. Microbiol.">
        <title>High frequency of phylogenetically diverse reductive dehalogenase-homologous genes in deep subseafloor sedimentary metagenomes.</title>
        <authorList>
            <person name="Kawai M."/>
            <person name="Futagami T."/>
            <person name="Toyoda A."/>
            <person name="Takaki Y."/>
            <person name="Nishi S."/>
            <person name="Hori S."/>
            <person name="Arai W."/>
            <person name="Tsubouchi T."/>
            <person name="Morono Y."/>
            <person name="Uchiyama I."/>
            <person name="Ito T."/>
            <person name="Fujiyama A."/>
            <person name="Inagaki F."/>
            <person name="Takami H."/>
        </authorList>
    </citation>
    <scope>NUCLEOTIDE SEQUENCE</scope>
    <source>
        <strain evidence="1">Expedition CK06-06</strain>
    </source>
</reference>
<dbReference type="EMBL" id="BARS01035381">
    <property type="protein sequence ID" value="GAG17893.1"/>
    <property type="molecule type" value="Genomic_DNA"/>
</dbReference>
<accession>X0VZN5</accession>
<name>X0VZN5_9ZZZZ</name>